<dbReference type="EC" id="6.1.1.19" evidence="1"/>
<dbReference type="Gene3D" id="3.30.1360.70">
    <property type="entry name" value="Arginyl tRNA synthetase N-terminal domain"/>
    <property type="match status" value="1"/>
</dbReference>
<protein>
    <recommendedName>
        <fullName evidence="1">arginine--tRNA ligase</fullName>
        <ecNumber evidence="1">6.1.1.19</ecNumber>
    </recommendedName>
</protein>
<dbReference type="InterPro" id="IPR009080">
    <property type="entry name" value="tRNAsynth_Ia_anticodon-bd"/>
</dbReference>
<dbReference type="PANTHER" id="PTHR11956:SF5">
    <property type="entry name" value="ARGININE--TRNA LIGASE, CYTOPLASMIC"/>
    <property type="match status" value="1"/>
</dbReference>
<dbReference type="Pfam" id="PF05746">
    <property type="entry name" value="DALR_1"/>
    <property type="match status" value="1"/>
</dbReference>
<evidence type="ECO:0000256" key="2">
    <source>
        <dbReference type="ARBA" id="ARBA00022598"/>
    </source>
</evidence>
<dbReference type="SUPFAM" id="SSF47323">
    <property type="entry name" value="Anticodon-binding domain of a subclass of class I aminoacyl-tRNA synthetases"/>
    <property type="match status" value="1"/>
</dbReference>
<evidence type="ECO:0000256" key="5">
    <source>
        <dbReference type="ARBA" id="ARBA00049339"/>
    </source>
</evidence>
<evidence type="ECO:0000313" key="9">
    <source>
        <dbReference type="Proteomes" id="UP000623440"/>
    </source>
</evidence>
<dbReference type="InterPro" id="IPR001278">
    <property type="entry name" value="Arg-tRNA-ligase"/>
</dbReference>
<dbReference type="Proteomes" id="UP000623440">
    <property type="component" value="Unassembled WGS sequence"/>
</dbReference>
<dbReference type="SMART" id="SM00836">
    <property type="entry name" value="DALR_1"/>
    <property type="match status" value="1"/>
</dbReference>
<evidence type="ECO:0000256" key="6">
    <source>
        <dbReference type="SAM" id="MobiDB-lite"/>
    </source>
</evidence>
<evidence type="ECO:0000256" key="3">
    <source>
        <dbReference type="ARBA" id="ARBA00022741"/>
    </source>
</evidence>
<comment type="caution">
    <text evidence="8">The sequence shown here is derived from an EMBL/GenBank/DDBJ whole genome shotgun (WGS) entry which is preliminary data.</text>
</comment>
<dbReference type="Gene3D" id="1.10.730.10">
    <property type="entry name" value="Isoleucyl-tRNA Synthetase, Domain 1"/>
    <property type="match status" value="1"/>
</dbReference>
<keyword evidence="2" id="KW-0436">Ligase</keyword>
<proteinExistence type="predicted"/>
<evidence type="ECO:0000256" key="4">
    <source>
        <dbReference type="ARBA" id="ARBA00022840"/>
    </source>
</evidence>
<comment type="catalytic activity">
    <reaction evidence="5">
        <text>tRNA(Arg) + L-arginine + ATP = L-arginyl-tRNA(Arg) + AMP + diphosphate</text>
        <dbReference type="Rhea" id="RHEA:20301"/>
        <dbReference type="Rhea" id="RHEA-COMP:9658"/>
        <dbReference type="Rhea" id="RHEA-COMP:9673"/>
        <dbReference type="ChEBI" id="CHEBI:30616"/>
        <dbReference type="ChEBI" id="CHEBI:32682"/>
        <dbReference type="ChEBI" id="CHEBI:33019"/>
        <dbReference type="ChEBI" id="CHEBI:78442"/>
        <dbReference type="ChEBI" id="CHEBI:78513"/>
        <dbReference type="ChEBI" id="CHEBI:456215"/>
        <dbReference type="EC" id="6.1.1.19"/>
    </reaction>
</comment>
<dbReference type="PANTHER" id="PTHR11956">
    <property type="entry name" value="ARGINYL-TRNA SYNTHETASE"/>
    <property type="match status" value="1"/>
</dbReference>
<gene>
    <name evidence="8" type="ORF">H6G97_05370</name>
</gene>
<keyword evidence="3" id="KW-0547">Nucleotide-binding</keyword>
<evidence type="ECO:0000313" key="8">
    <source>
        <dbReference type="EMBL" id="MBD2529028.1"/>
    </source>
</evidence>
<dbReference type="InterPro" id="IPR008909">
    <property type="entry name" value="DALR_anticod-bd"/>
</dbReference>
<reference evidence="8 9" key="1">
    <citation type="journal article" date="2020" name="ISME J.">
        <title>Comparative genomics reveals insights into cyanobacterial evolution and habitat adaptation.</title>
        <authorList>
            <person name="Chen M.Y."/>
            <person name="Teng W.K."/>
            <person name="Zhao L."/>
            <person name="Hu C.X."/>
            <person name="Zhou Y.K."/>
            <person name="Han B.P."/>
            <person name="Song L.R."/>
            <person name="Shu W.S."/>
        </authorList>
    </citation>
    <scope>NUCLEOTIDE SEQUENCE [LARGE SCALE GENOMIC DNA]</scope>
    <source>
        <strain evidence="8 9">FACHB-838</strain>
    </source>
</reference>
<feature type="domain" description="DALR anticodon binding" evidence="7">
    <location>
        <begin position="159"/>
        <end position="304"/>
    </location>
</feature>
<keyword evidence="4" id="KW-0067">ATP-binding</keyword>
<evidence type="ECO:0000256" key="1">
    <source>
        <dbReference type="ARBA" id="ARBA00012837"/>
    </source>
</evidence>
<feature type="region of interest" description="Disordered" evidence="6">
    <location>
        <begin position="123"/>
        <end position="144"/>
    </location>
</feature>
<dbReference type="InterPro" id="IPR036695">
    <property type="entry name" value="Arg-tRNA-synth_N_sf"/>
</dbReference>
<sequence>MHYKIQVSKYTSIKQLVYSYSIKSLSIDTYKAENQCIKYEKIPLHKVRDNNRILYTSSVSLGLSKSQNRKAMELASAIASDLSGICDDVFSIQIVPPGWIHFELTHSALATWLQSLVVGSGEEAGEQGAGSKGEEFSPLPPAPRPSASFQCPMPNLFAVQYAHARCCSLVLLAHREGLIKLREPVPNPNPAFWSVISPNPLPWLNGDGTLRLNHPDERRLIGELIQVVDNIECPDVSDSVKWEKVALNLSQAFEKFWSNCRIWGEVKINSPELAQARLGLLMATQSVLRFVLEENLGVFAPLEL</sequence>
<keyword evidence="9" id="KW-1185">Reference proteome</keyword>
<dbReference type="EMBL" id="JACJSI010000006">
    <property type="protein sequence ID" value="MBD2529028.1"/>
    <property type="molecule type" value="Genomic_DNA"/>
</dbReference>
<accession>A0ABR8DIA3</accession>
<organism evidence="8 9">
    <name type="scientific">Nostoc flagelliforme FACHB-838</name>
    <dbReference type="NCBI Taxonomy" id="2692904"/>
    <lineage>
        <taxon>Bacteria</taxon>
        <taxon>Bacillati</taxon>
        <taxon>Cyanobacteriota</taxon>
        <taxon>Cyanophyceae</taxon>
        <taxon>Nostocales</taxon>
        <taxon>Nostocaceae</taxon>
        <taxon>Nostoc</taxon>
    </lineage>
</organism>
<name>A0ABR8DIA3_9NOSO</name>
<evidence type="ECO:0000259" key="7">
    <source>
        <dbReference type="SMART" id="SM00836"/>
    </source>
</evidence>